<dbReference type="EC" id="3.1.3.-" evidence="5"/>
<keyword evidence="4" id="KW-0460">Magnesium</keyword>
<evidence type="ECO:0000256" key="4">
    <source>
        <dbReference type="ARBA" id="ARBA00022842"/>
    </source>
</evidence>
<reference evidence="6" key="1">
    <citation type="journal article" date="2019" name="Int. J. Syst. Evol. Microbiol.">
        <title>The Global Catalogue of Microorganisms (GCM) 10K type strain sequencing project: providing services to taxonomists for standard genome sequencing and annotation.</title>
        <authorList>
            <consortium name="The Broad Institute Genomics Platform"/>
            <consortium name="The Broad Institute Genome Sequencing Center for Infectious Disease"/>
            <person name="Wu L."/>
            <person name="Ma J."/>
        </authorList>
    </citation>
    <scope>NUCLEOTIDE SEQUENCE [LARGE SCALE GENOMIC DNA]</scope>
    <source>
        <strain evidence="6">CECT 7806</strain>
    </source>
</reference>
<dbReference type="GO" id="GO:0016787">
    <property type="term" value="F:hydrolase activity"/>
    <property type="evidence" value="ECO:0007669"/>
    <property type="project" value="UniProtKB-KW"/>
</dbReference>
<dbReference type="PANTHER" id="PTHR46470">
    <property type="entry name" value="N-ACYLNEURAMINATE-9-PHOSPHATASE"/>
    <property type="match status" value="1"/>
</dbReference>
<protein>
    <submittedName>
        <fullName evidence="5">HAD family hydrolase</fullName>
        <ecNumber evidence="5">3.1.3.-</ecNumber>
    </submittedName>
</protein>
<keyword evidence="2" id="KW-0479">Metal-binding</keyword>
<accession>A0ABT8AWL5</accession>
<sequence length="253" mass="28348">MIKFSPDKLRATPRCILLDLDNTLYDYDICNESGMDTAARFAEKQLKLRAKEFIKWFGEARLEIKFALGAGAASHSRLLYFQRTLELAGYASQPLFSLQLDQAFWRSYLDKAQLFEGAADFLDDVRMANIPMAIVTDQLAQCQMRKMVTLGLVKYIDCLVSSEEIGSDKPDRRIFELALRKLGVDEGPIWMIGDSLRCDMKGSRDAVGAIGIQKVHGNIVAARSAQEADAVFRNFSELRGLFSRTVAVDGETV</sequence>
<dbReference type="InterPro" id="IPR051400">
    <property type="entry name" value="HAD-like_hydrolase"/>
</dbReference>
<dbReference type="InterPro" id="IPR006439">
    <property type="entry name" value="HAD-SF_hydro_IA"/>
</dbReference>
<evidence type="ECO:0000256" key="1">
    <source>
        <dbReference type="ARBA" id="ARBA00001946"/>
    </source>
</evidence>
<evidence type="ECO:0000256" key="3">
    <source>
        <dbReference type="ARBA" id="ARBA00022801"/>
    </source>
</evidence>
<comment type="caution">
    <text evidence="5">The sequence shown here is derived from an EMBL/GenBank/DDBJ whole genome shotgun (WGS) entry which is preliminary data.</text>
</comment>
<evidence type="ECO:0000313" key="6">
    <source>
        <dbReference type="Proteomes" id="UP001244297"/>
    </source>
</evidence>
<organism evidence="5 6">
    <name type="scientific">Methylobacterium longum</name>
    <dbReference type="NCBI Taxonomy" id="767694"/>
    <lineage>
        <taxon>Bacteria</taxon>
        <taxon>Pseudomonadati</taxon>
        <taxon>Pseudomonadota</taxon>
        <taxon>Alphaproteobacteria</taxon>
        <taxon>Hyphomicrobiales</taxon>
        <taxon>Methylobacteriaceae</taxon>
        <taxon>Methylobacterium</taxon>
    </lineage>
</organism>
<dbReference type="InterPro" id="IPR023214">
    <property type="entry name" value="HAD_sf"/>
</dbReference>
<dbReference type="Gene3D" id="3.40.50.1000">
    <property type="entry name" value="HAD superfamily/HAD-like"/>
    <property type="match status" value="1"/>
</dbReference>
<dbReference type="EMBL" id="JAUFPT010000085">
    <property type="protein sequence ID" value="MDN3573830.1"/>
    <property type="molecule type" value="Genomic_DNA"/>
</dbReference>
<name>A0ABT8AWL5_9HYPH</name>
<dbReference type="SFLD" id="SFLDG01129">
    <property type="entry name" value="C1.5:_HAD__Beta-PGM__Phosphata"/>
    <property type="match status" value="1"/>
</dbReference>
<dbReference type="RefSeq" id="WP_238294018.1">
    <property type="nucleotide sequence ID" value="NZ_BPQS01000091.1"/>
</dbReference>
<dbReference type="SUPFAM" id="SSF56784">
    <property type="entry name" value="HAD-like"/>
    <property type="match status" value="1"/>
</dbReference>
<evidence type="ECO:0000313" key="5">
    <source>
        <dbReference type="EMBL" id="MDN3573830.1"/>
    </source>
</evidence>
<keyword evidence="3 5" id="KW-0378">Hydrolase</keyword>
<dbReference type="PANTHER" id="PTHR46470:SF2">
    <property type="entry name" value="GLYCERALDEHYDE 3-PHOSPHATE PHOSPHATASE"/>
    <property type="match status" value="1"/>
</dbReference>
<dbReference type="NCBIfam" id="TIGR01549">
    <property type="entry name" value="HAD-SF-IA-v1"/>
    <property type="match status" value="1"/>
</dbReference>
<dbReference type="SFLD" id="SFLDS00003">
    <property type="entry name" value="Haloacid_Dehalogenase"/>
    <property type="match status" value="1"/>
</dbReference>
<comment type="cofactor">
    <cofactor evidence="1">
        <name>Mg(2+)</name>
        <dbReference type="ChEBI" id="CHEBI:18420"/>
    </cofactor>
</comment>
<dbReference type="InterPro" id="IPR036412">
    <property type="entry name" value="HAD-like_sf"/>
</dbReference>
<dbReference type="Proteomes" id="UP001244297">
    <property type="component" value="Unassembled WGS sequence"/>
</dbReference>
<dbReference type="Gene3D" id="1.10.150.520">
    <property type="match status" value="1"/>
</dbReference>
<proteinExistence type="predicted"/>
<dbReference type="PRINTS" id="PR00413">
    <property type="entry name" value="HADHALOGNASE"/>
</dbReference>
<keyword evidence="6" id="KW-1185">Reference proteome</keyword>
<dbReference type="Pfam" id="PF00702">
    <property type="entry name" value="Hydrolase"/>
    <property type="match status" value="1"/>
</dbReference>
<evidence type="ECO:0000256" key="2">
    <source>
        <dbReference type="ARBA" id="ARBA00022723"/>
    </source>
</evidence>
<gene>
    <name evidence="5" type="ORF">QWZ18_24850</name>
</gene>